<comment type="caution">
    <text evidence="1">The sequence shown here is derived from an EMBL/GenBank/DDBJ whole genome shotgun (WGS) entry which is preliminary data.</text>
</comment>
<evidence type="ECO:0000313" key="1">
    <source>
        <dbReference type="EMBL" id="RNM11252.1"/>
    </source>
</evidence>
<protein>
    <submittedName>
        <fullName evidence="1">Uncharacterized protein</fullName>
    </submittedName>
</protein>
<sequence length="75" mass="7910">MEVLTHTEKARSTLLQGLAAQLANMAADALEPCAGLPIDNDLRAKLAADVHQALRNNMPTLANVRHALDAIPATA</sequence>
<organism evidence="1 2">
    <name type="scientific">Ralstonia pseudosolanacearum</name>
    <dbReference type="NCBI Taxonomy" id="1310165"/>
    <lineage>
        <taxon>Bacteria</taxon>
        <taxon>Pseudomonadati</taxon>
        <taxon>Pseudomonadota</taxon>
        <taxon>Betaproteobacteria</taxon>
        <taxon>Burkholderiales</taxon>
        <taxon>Burkholderiaceae</taxon>
        <taxon>Ralstonia</taxon>
        <taxon>Ralstonia solanacearum species complex</taxon>
    </lineage>
</organism>
<accession>A0A454TZ92</accession>
<dbReference type="RefSeq" id="WP_058907070.1">
    <property type="nucleotide sequence ID" value="NZ_CP130500.1"/>
</dbReference>
<gene>
    <name evidence="1" type="ORF">EGA29_00200</name>
</gene>
<dbReference type="AlphaFoldDB" id="A0A454TZ92"/>
<dbReference type="EMBL" id="RJTL01000001">
    <property type="protein sequence ID" value="RNM11252.1"/>
    <property type="molecule type" value="Genomic_DNA"/>
</dbReference>
<evidence type="ECO:0000313" key="2">
    <source>
        <dbReference type="Proteomes" id="UP000271222"/>
    </source>
</evidence>
<proteinExistence type="predicted"/>
<dbReference type="Proteomes" id="UP000271222">
    <property type="component" value="Unassembled WGS sequence"/>
</dbReference>
<dbReference type="OrthoDB" id="9936987at2"/>
<name>A0A454TZ92_9RALS</name>
<reference evidence="1 2" key="1">
    <citation type="submission" date="2018-10" db="EMBL/GenBank/DDBJ databases">
        <title>Draft Genome Sequence of Ralstonia pseudosolanacearum (R. solanacearum phylotype I) Strain Tg03 Isolated from Luffa cylindrica in China.</title>
        <authorList>
            <person name="Yuan G.-Q."/>
            <person name="Li Q.-Q."/>
            <person name="Zhang Y.-W."/>
        </authorList>
    </citation>
    <scope>NUCLEOTIDE SEQUENCE [LARGE SCALE GENOMIC DNA]</scope>
    <source>
        <strain evidence="1 2">Tg03</strain>
    </source>
</reference>